<dbReference type="AlphaFoldDB" id="G5HGZ6"/>
<protein>
    <recommendedName>
        <fullName evidence="6">Sigma-54 factor interaction domain-containing protein</fullName>
    </recommendedName>
</protein>
<evidence type="ECO:0000313" key="8">
    <source>
        <dbReference type="Proteomes" id="UP000003763"/>
    </source>
</evidence>
<dbReference type="PROSITE" id="PS00676">
    <property type="entry name" value="SIGMA54_INTERACT_2"/>
    <property type="match status" value="1"/>
</dbReference>
<dbReference type="GO" id="GO:0000156">
    <property type="term" value="F:phosphorelay response regulator activity"/>
    <property type="evidence" value="ECO:0007669"/>
    <property type="project" value="InterPro"/>
</dbReference>
<keyword evidence="2" id="KW-0067">ATP-binding</keyword>
<keyword evidence="4" id="KW-0804">Transcription</keyword>
<dbReference type="SMART" id="SM00382">
    <property type="entry name" value="AAA"/>
    <property type="match status" value="1"/>
</dbReference>
<dbReference type="PANTHER" id="PTHR32071">
    <property type="entry name" value="TRANSCRIPTIONAL REGULATORY PROTEIN"/>
    <property type="match status" value="1"/>
</dbReference>
<dbReference type="Gene3D" id="3.40.50.2300">
    <property type="match status" value="1"/>
</dbReference>
<dbReference type="Pfam" id="PF06506">
    <property type="entry name" value="PrpR_N"/>
    <property type="match status" value="1"/>
</dbReference>
<dbReference type="InterPro" id="IPR003593">
    <property type="entry name" value="AAA+_ATPase"/>
</dbReference>
<evidence type="ECO:0000256" key="2">
    <source>
        <dbReference type="ARBA" id="ARBA00022840"/>
    </source>
</evidence>
<dbReference type="InterPro" id="IPR027417">
    <property type="entry name" value="P-loop_NTPase"/>
</dbReference>
<dbReference type="Gene3D" id="3.40.50.300">
    <property type="entry name" value="P-loop containing nucleotide triphosphate hydrolases"/>
    <property type="match status" value="1"/>
</dbReference>
<evidence type="ECO:0000256" key="4">
    <source>
        <dbReference type="ARBA" id="ARBA00023163"/>
    </source>
</evidence>
<feature type="region of interest" description="Disordered" evidence="5">
    <location>
        <begin position="583"/>
        <end position="624"/>
    </location>
</feature>
<evidence type="ECO:0000259" key="6">
    <source>
        <dbReference type="PROSITE" id="PS50045"/>
    </source>
</evidence>
<dbReference type="InterPro" id="IPR058031">
    <property type="entry name" value="AAA_lid_NorR"/>
</dbReference>
<evidence type="ECO:0000256" key="1">
    <source>
        <dbReference type="ARBA" id="ARBA00022741"/>
    </source>
</evidence>
<dbReference type="GO" id="GO:0005524">
    <property type="term" value="F:ATP binding"/>
    <property type="evidence" value="ECO:0007669"/>
    <property type="project" value="UniProtKB-KW"/>
</dbReference>
<dbReference type="SMART" id="SM00091">
    <property type="entry name" value="PAS"/>
    <property type="match status" value="1"/>
</dbReference>
<dbReference type="InterPro" id="IPR035965">
    <property type="entry name" value="PAS-like_dom_sf"/>
</dbReference>
<proteinExistence type="predicted"/>
<comment type="caution">
    <text evidence="7">The sequence shown here is derived from an EMBL/GenBank/DDBJ whole genome shotgun (WGS) entry which is preliminary data.</text>
</comment>
<accession>G5HGZ6</accession>
<dbReference type="PRINTS" id="PR01590">
    <property type="entry name" value="HTHFIS"/>
</dbReference>
<dbReference type="PROSITE" id="PS00675">
    <property type="entry name" value="SIGMA54_INTERACT_1"/>
    <property type="match status" value="1"/>
</dbReference>
<dbReference type="InterPro" id="IPR002078">
    <property type="entry name" value="Sigma_54_int"/>
</dbReference>
<dbReference type="SUPFAM" id="SSF52540">
    <property type="entry name" value="P-loop containing nucleoside triphosphate hydrolases"/>
    <property type="match status" value="1"/>
</dbReference>
<dbReference type="NCBIfam" id="TIGR00229">
    <property type="entry name" value="sensory_box"/>
    <property type="match status" value="1"/>
</dbReference>
<dbReference type="Pfam" id="PF25601">
    <property type="entry name" value="AAA_lid_14"/>
    <property type="match status" value="1"/>
</dbReference>
<dbReference type="FunFam" id="3.40.50.300:FF:000006">
    <property type="entry name" value="DNA-binding transcriptional regulator NtrC"/>
    <property type="match status" value="1"/>
</dbReference>
<dbReference type="EMBL" id="ADLJ01000014">
    <property type="protein sequence ID" value="EHE99346.1"/>
    <property type="molecule type" value="Genomic_DNA"/>
</dbReference>
<dbReference type="PANTHER" id="PTHR32071:SF57">
    <property type="entry name" value="C4-DICARBOXYLATE TRANSPORT TRANSCRIPTIONAL REGULATORY PROTEIN DCTD"/>
    <property type="match status" value="1"/>
</dbReference>
<dbReference type="HOGENOM" id="CLU_000445_8_5_9"/>
<dbReference type="Gene3D" id="1.10.8.60">
    <property type="match status" value="1"/>
</dbReference>
<dbReference type="Pfam" id="PF00158">
    <property type="entry name" value="Sigma54_activat"/>
    <property type="match status" value="1"/>
</dbReference>
<evidence type="ECO:0000256" key="3">
    <source>
        <dbReference type="ARBA" id="ARBA00023015"/>
    </source>
</evidence>
<evidence type="ECO:0000256" key="5">
    <source>
        <dbReference type="SAM" id="MobiDB-lite"/>
    </source>
</evidence>
<dbReference type="Gene3D" id="1.10.10.60">
    <property type="entry name" value="Homeodomain-like"/>
    <property type="match status" value="1"/>
</dbReference>
<dbReference type="SUPFAM" id="SSF55785">
    <property type="entry name" value="PYP-like sensor domain (PAS domain)"/>
    <property type="match status" value="1"/>
</dbReference>
<dbReference type="eggNOG" id="COG3829">
    <property type="taxonomic scope" value="Bacteria"/>
</dbReference>
<reference evidence="7 8" key="1">
    <citation type="submission" date="2011-08" db="EMBL/GenBank/DDBJ databases">
        <title>The Genome Sequence of Clostridium citroniae WAL-17108.</title>
        <authorList>
            <consortium name="The Broad Institute Genome Sequencing Platform"/>
            <person name="Earl A."/>
            <person name="Ward D."/>
            <person name="Feldgarden M."/>
            <person name="Gevers D."/>
            <person name="Finegold S.M."/>
            <person name="Summanen P.H."/>
            <person name="Molitoris D.R."/>
            <person name="Vaisanen M.L."/>
            <person name="Daigneault M."/>
            <person name="Allen-Vercoe E."/>
            <person name="Young S.K."/>
            <person name="Zeng Q."/>
            <person name="Gargeya S."/>
            <person name="Fitzgerald M."/>
            <person name="Haas B."/>
            <person name="Abouelleil A."/>
            <person name="Alvarado L."/>
            <person name="Arachchi H.M."/>
            <person name="Berlin A."/>
            <person name="Brown A."/>
            <person name="Chapman S.B."/>
            <person name="Chen Z."/>
            <person name="Dunbar C."/>
            <person name="Freedman E."/>
            <person name="Gearin G."/>
            <person name="Gellesch M."/>
            <person name="Goldberg J."/>
            <person name="Griggs A."/>
            <person name="Gujja S."/>
            <person name="Heiman D."/>
            <person name="Howarth C."/>
            <person name="Larson L."/>
            <person name="Lui A."/>
            <person name="MacDonald P.J.P."/>
            <person name="Montmayeur A."/>
            <person name="Murphy C."/>
            <person name="Neiman D."/>
            <person name="Pearson M."/>
            <person name="Priest M."/>
            <person name="Roberts A."/>
            <person name="Saif S."/>
            <person name="Shea T."/>
            <person name="Shenoy N."/>
            <person name="Sisk P."/>
            <person name="Stolte C."/>
            <person name="Sykes S."/>
            <person name="Wortman J."/>
            <person name="Nusbaum C."/>
            <person name="Birren B."/>
        </authorList>
    </citation>
    <scope>NUCLEOTIDE SEQUENCE [LARGE SCALE GENOMIC DNA]</scope>
    <source>
        <strain evidence="7 8">WAL-17108</strain>
    </source>
</reference>
<dbReference type="GO" id="GO:0043565">
    <property type="term" value="F:sequence-specific DNA binding"/>
    <property type="evidence" value="ECO:0007669"/>
    <property type="project" value="InterPro"/>
</dbReference>
<gene>
    <name evidence="7" type="ORF">HMPREF9469_01915</name>
</gene>
<dbReference type="InterPro" id="IPR025662">
    <property type="entry name" value="Sigma_54_int_dom_ATP-bd_1"/>
</dbReference>
<keyword evidence="1" id="KW-0547">Nucleotide-binding</keyword>
<dbReference type="SUPFAM" id="SSF46689">
    <property type="entry name" value="Homeodomain-like"/>
    <property type="match status" value="1"/>
</dbReference>
<dbReference type="CDD" id="cd00009">
    <property type="entry name" value="AAA"/>
    <property type="match status" value="1"/>
</dbReference>
<dbReference type="InterPro" id="IPR000014">
    <property type="entry name" value="PAS"/>
</dbReference>
<dbReference type="InterPro" id="IPR010524">
    <property type="entry name" value="Sig_transdc_resp-reg_PrpR_N"/>
</dbReference>
<dbReference type="InterPro" id="IPR025943">
    <property type="entry name" value="Sigma_54_int_dom_ATP-bd_2"/>
</dbReference>
<evidence type="ECO:0000313" key="7">
    <source>
        <dbReference type="EMBL" id="EHE99346.1"/>
    </source>
</evidence>
<dbReference type="InterPro" id="IPR009057">
    <property type="entry name" value="Homeodomain-like_sf"/>
</dbReference>
<dbReference type="GO" id="GO:0006355">
    <property type="term" value="P:regulation of DNA-templated transcription"/>
    <property type="evidence" value="ECO:0007669"/>
    <property type="project" value="InterPro"/>
</dbReference>
<organism evidence="7 8">
    <name type="scientific">[Clostridium] citroniae WAL-17108</name>
    <dbReference type="NCBI Taxonomy" id="742733"/>
    <lineage>
        <taxon>Bacteria</taxon>
        <taxon>Bacillati</taxon>
        <taxon>Bacillota</taxon>
        <taxon>Clostridia</taxon>
        <taxon>Lachnospirales</taxon>
        <taxon>Lachnospiraceae</taxon>
        <taxon>Enterocloster</taxon>
    </lineage>
</organism>
<feature type="domain" description="Sigma-54 factor interaction" evidence="6">
    <location>
        <begin position="327"/>
        <end position="552"/>
    </location>
</feature>
<sequence>MVKIALVVPCENFIAHASQILSQHNRFHEQEDSETYVMDEIIMNNSNAGHTKIDADIILTRGLLAQILANLPGDIPVVQISVPTADILRTIRKCTRLYGQKQIGIIAAGNMLAGITGLSDLCDVPIKTYLLSPNWNNEALADQAIREGCQVILGGLNTCRYAQMIHVPNMLIETSEEAFWDALSSAKRALHIFRKEQEKSMRLQTILDISHDGIIFIDPSRRVTTANKKAQSIFGLDKDCLGKRIIDIPFPLELKNLLSDNNEYANKILQYNRTLLSISKTFVKTQTFLSGSIVNIQLVNEIQWLEGDIRKQLHQKGLVAKLTFSDMIGSSPSMASVIKTAKKYSRTNSNILLIGESGTGKEVLAQSIHNASPRSLCPFVAVNCAAIPDTLLESELFGYVPGAFTGAQKSGKTGLFELAHTGTIFLDEIGEIPLPLQAKLLRVLQEREIMRVGGDSVIHVDIRIIAATNKNLENLVKDHLFREDLFYRLDVLRITIPPLNQRREDIPLLAADYMGKNFPGIRMAPEVVQFLSQADWTGNVRHLFNICERMAVLCSDYYVDLECAKLAFPECHSASGPSAPDLSALSAGSSITGPSTAGPSTAGPSTAGPSTAGPSTAGTSSAAHRAEESRILEALAFCRFNKGQAASMLGMSRSTLWRKMKEYHIEG</sequence>
<dbReference type="Gene3D" id="3.30.450.20">
    <property type="entry name" value="PAS domain"/>
    <property type="match status" value="1"/>
</dbReference>
<dbReference type="Pfam" id="PF02954">
    <property type="entry name" value="HTH_8"/>
    <property type="match status" value="1"/>
</dbReference>
<dbReference type="InterPro" id="IPR002197">
    <property type="entry name" value="HTH_Fis"/>
</dbReference>
<dbReference type="PROSITE" id="PS50045">
    <property type="entry name" value="SIGMA54_INTERACT_4"/>
    <property type="match status" value="1"/>
</dbReference>
<dbReference type="Proteomes" id="UP000003763">
    <property type="component" value="Unassembled WGS sequence"/>
</dbReference>
<name>G5HGZ6_9FIRM</name>
<dbReference type="PATRIC" id="fig|742733.3.peg.1981"/>
<keyword evidence="3" id="KW-0805">Transcription regulation</keyword>
<dbReference type="SUPFAM" id="SSF159800">
    <property type="entry name" value="PrpR receptor domain-like"/>
    <property type="match status" value="1"/>
</dbReference>
<dbReference type="RefSeq" id="WP_007861352.1">
    <property type="nucleotide sequence ID" value="NZ_JH376420.1"/>
</dbReference>
<dbReference type="Pfam" id="PF13188">
    <property type="entry name" value="PAS_8"/>
    <property type="match status" value="1"/>
</dbReference>
<dbReference type="Gene3D" id="3.40.50.10660">
    <property type="entry name" value="PrpR receptor domain-like"/>
    <property type="match status" value="1"/>
</dbReference>
<feature type="compositionally biased region" description="Low complexity" evidence="5">
    <location>
        <begin position="592"/>
        <end position="623"/>
    </location>
</feature>